<dbReference type="EMBL" id="SBKO01000002">
    <property type="protein sequence ID" value="RXR19272.1"/>
    <property type="molecule type" value="Genomic_DNA"/>
</dbReference>
<dbReference type="InterPro" id="IPR029044">
    <property type="entry name" value="Nucleotide-diphossugar_trans"/>
</dbReference>
<dbReference type="RefSeq" id="WP_129435730.1">
    <property type="nucleotide sequence ID" value="NZ_SBKO01000002.1"/>
</dbReference>
<name>A0A4Q1K3V4_9FLAO</name>
<dbReference type="Gene3D" id="3.90.550.10">
    <property type="entry name" value="Spore Coat Polysaccharide Biosynthesis Protein SpsA, Chain A"/>
    <property type="match status" value="1"/>
</dbReference>
<evidence type="ECO:0000313" key="3">
    <source>
        <dbReference type="Proteomes" id="UP000290283"/>
    </source>
</evidence>
<sequence>MPAENNPLVSVICLCYNHEQFVIETLESVISQTYTNFELIIVDDCSTDTSVEKINHWLQNNPKCTFIQNQQNLGNTKSFNIAAQRAKGTYLIDLAADDLLLPNCIEKQVKTFETSAYKNLGLVYGNVQNINESNEIIDEYFMVNQDNKVLTKRPTGSVFSNIIDSGKTICSVSAMFTKEAFLKLNGFDEKLAYEDLDFWIRLSRVYEIDFIDAILVQKRRVSNSLGSQFHDKSYSKRINASTLIILNKAYDLCESKTEYRNLLKRIHYEIQLNYKNNDFGLVIESILLKLKTEFKILI</sequence>
<dbReference type="Pfam" id="PF00535">
    <property type="entry name" value="Glycos_transf_2"/>
    <property type="match status" value="1"/>
</dbReference>
<keyword evidence="3" id="KW-1185">Reference proteome</keyword>
<reference evidence="3" key="1">
    <citation type="submission" date="2019-01" db="EMBL/GenBank/DDBJ databases">
        <title>Cytophagaceae bacterium strain CAR-16.</title>
        <authorList>
            <person name="Chen W.-M."/>
        </authorList>
    </citation>
    <scope>NUCLEOTIDE SEQUENCE [LARGE SCALE GENOMIC DNA]</scope>
    <source>
        <strain evidence="3">LLJ-11</strain>
    </source>
</reference>
<keyword evidence="2" id="KW-0808">Transferase</keyword>
<comment type="caution">
    <text evidence="2">The sequence shown here is derived from an EMBL/GenBank/DDBJ whole genome shotgun (WGS) entry which is preliminary data.</text>
</comment>
<dbReference type="PANTHER" id="PTHR22916">
    <property type="entry name" value="GLYCOSYLTRANSFERASE"/>
    <property type="match status" value="1"/>
</dbReference>
<gene>
    <name evidence="2" type="ORF">EQG63_07450</name>
</gene>
<dbReference type="OrthoDB" id="396512at2"/>
<dbReference type="InterPro" id="IPR001173">
    <property type="entry name" value="Glyco_trans_2-like"/>
</dbReference>
<feature type="domain" description="Glycosyltransferase 2-like" evidence="1">
    <location>
        <begin position="10"/>
        <end position="134"/>
    </location>
</feature>
<evidence type="ECO:0000259" key="1">
    <source>
        <dbReference type="Pfam" id="PF00535"/>
    </source>
</evidence>
<organism evidence="2 3">
    <name type="scientific">Flavobacterium amnicola</name>
    <dbReference type="NCBI Taxonomy" id="2506422"/>
    <lineage>
        <taxon>Bacteria</taxon>
        <taxon>Pseudomonadati</taxon>
        <taxon>Bacteroidota</taxon>
        <taxon>Flavobacteriia</taxon>
        <taxon>Flavobacteriales</taxon>
        <taxon>Flavobacteriaceae</taxon>
        <taxon>Flavobacterium</taxon>
    </lineage>
</organism>
<protein>
    <submittedName>
        <fullName evidence="2">Glycosyltransferase</fullName>
    </submittedName>
</protein>
<dbReference type="PANTHER" id="PTHR22916:SF3">
    <property type="entry name" value="UDP-GLCNAC:BETAGAL BETA-1,3-N-ACETYLGLUCOSAMINYLTRANSFERASE-LIKE PROTEIN 1"/>
    <property type="match status" value="1"/>
</dbReference>
<dbReference type="Proteomes" id="UP000290283">
    <property type="component" value="Unassembled WGS sequence"/>
</dbReference>
<accession>A0A4Q1K3V4</accession>
<evidence type="ECO:0000313" key="2">
    <source>
        <dbReference type="EMBL" id="RXR19272.1"/>
    </source>
</evidence>
<proteinExistence type="predicted"/>
<dbReference type="GO" id="GO:0016758">
    <property type="term" value="F:hexosyltransferase activity"/>
    <property type="evidence" value="ECO:0007669"/>
    <property type="project" value="UniProtKB-ARBA"/>
</dbReference>
<dbReference type="SUPFAM" id="SSF53448">
    <property type="entry name" value="Nucleotide-diphospho-sugar transferases"/>
    <property type="match status" value="1"/>
</dbReference>
<dbReference type="AlphaFoldDB" id="A0A4Q1K3V4"/>